<dbReference type="Gene3D" id="3.15.10.50">
    <property type="match status" value="1"/>
</dbReference>
<evidence type="ECO:0000256" key="2">
    <source>
        <dbReference type="SAM" id="SignalP"/>
    </source>
</evidence>
<organism evidence="3 4">
    <name type="scientific">Oedothorax gibbosus</name>
    <dbReference type="NCBI Taxonomy" id="931172"/>
    <lineage>
        <taxon>Eukaryota</taxon>
        <taxon>Metazoa</taxon>
        <taxon>Ecdysozoa</taxon>
        <taxon>Arthropoda</taxon>
        <taxon>Chelicerata</taxon>
        <taxon>Arachnida</taxon>
        <taxon>Araneae</taxon>
        <taxon>Araneomorphae</taxon>
        <taxon>Entelegynae</taxon>
        <taxon>Araneoidea</taxon>
        <taxon>Linyphiidae</taxon>
        <taxon>Erigoninae</taxon>
        <taxon>Oedothorax</taxon>
    </lineage>
</organism>
<sequence>MSMYDLHFILGICSSVWSFLCSRVHKEYLYLFKKGARTSVGDAERGNAYLNKIVKHFITEKRNEYNPYFIEVKTYTWLRIPLIVEVDHLETFVEGLINLHKEKSCKLIEKCDRLYVTANLEAGPLHFTVCAWGKLFHIEQLITITASLYHCKINADFSLNAKTGRNGRLHSLFIEEFKDFKICIVITGFRYLSWFLSKFFTLLTVFGHRMIRNLVEFELERYFLKLLPVCQFPIEGTNVNSFSEDQSALCQVEEKSKNCVNTDICERSFINVSTTSTAVSKEAVESTPMENEKQIFANTIIHNIADCNKEDDSKVQLKEKLTEDFEVSSILESDSWYTNIPLLQGIEVSPSHEYETSKKSDDNIEVDFTFSTDDNLCDVEALSKLNLDTCWIFVKYETENLHKIMPKETNLPSEQYKRFVKGFLKQNEKSEGDVSKFSEQLDEPLLLDENILKNKRLLNSFFKNYPNFIDITCSKSEEQKLEVTRSSFVSNSSTERNQSESDSKITLQKDNINYSLPLESSLINFDTETEVVERDELLNSPLINALQADKRERSIDRVNYVESILKWTSESEDTQSKSCDSKKDRFLSYISKPYVSHQEECSTLTEFLDKQSKISLKKDRSRSKKKQTSIRSEEESRHASKSTKSNKHLTDKNLENSILNNSTSLQRENEKESTMKTAPCNSIEQLNAIGDEICRHFENPWDTIIKRQSKDVDRTIDLSHILNKDETTQNIIGQTATLDSLVKHGDASSDFRTILEIVKNFFEQNPIDNTLLGQNFPLTSSEKNENEQSFPCSLNVDFSGILQDELFDLVPDTDKKS</sequence>
<feature type="region of interest" description="Disordered" evidence="1">
    <location>
        <begin position="485"/>
        <end position="504"/>
    </location>
</feature>
<dbReference type="AlphaFoldDB" id="A0AAV6VNZ8"/>
<feature type="compositionally biased region" description="Polar residues" evidence="1">
    <location>
        <begin position="655"/>
        <end position="666"/>
    </location>
</feature>
<evidence type="ECO:0000256" key="1">
    <source>
        <dbReference type="SAM" id="MobiDB-lite"/>
    </source>
</evidence>
<feature type="signal peptide" evidence="2">
    <location>
        <begin position="1"/>
        <end position="18"/>
    </location>
</feature>
<reference evidence="3 4" key="1">
    <citation type="journal article" date="2022" name="Nat. Ecol. Evol.">
        <title>A masculinizing supergene underlies an exaggerated male reproductive morph in a spider.</title>
        <authorList>
            <person name="Hendrickx F."/>
            <person name="De Corte Z."/>
            <person name="Sonet G."/>
            <person name="Van Belleghem S.M."/>
            <person name="Kostlbacher S."/>
            <person name="Vangestel C."/>
        </authorList>
    </citation>
    <scope>NUCLEOTIDE SEQUENCE [LARGE SCALE GENOMIC DNA]</scope>
    <source>
        <strain evidence="3">W744_W776</strain>
    </source>
</reference>
<dbReference type="InterPro" id="IPR038602">
    <property type="entry name" value="Mite_allergen_7_sf"/>
</dbReference>
<proteinExistence type="predicted"/>
<feature type="compositionally biased region" description="Basic residues" evidence="1">
    <location>
        <begin position="619"/>
        <end position="628"/>
    </location>
</feature>
<feature type="region of interest" description="Disordered" evidence="1">
    <location>
        <begin position="616"/>
        <end position="676"/>
    </location>
</feature>
<evidence type="ECO:0000313" key="3">
    <source>
        <dbReference type="EMBL" id="KAG8198359.1"/>
    </source>
</evidence>
<gene>
    <name evidence="3" type="ORF">JTE90_021607</name>
</gene>
<feature type="chain" id="PRO_5043473544" evidence="2">
    <location>
        <begin position="19"/>
        <end position="817"/>
    </location>
</feature>
<dbReference type="EMBL" id="JAFNEN010000041">
    <property type="protein sequence ID" value="KAG8198359.1"/>
    <property type="molecule type" value="Genomic_DNA"/>
</dbReference>
<dbReference type="Proteomes" id="UP000827092">
    <property type="component" value="Unassembled WGS sequence"/>
</dbReference>
<comment type="caution">
    <text evidence="3">The sequence shown here is derived from an EMBL/GenBank/DDBJ whole genome shotgun (WGS) entry which is preliminary data.</text>
</comment>
<protein>
    <submittedName>
        <fullName evidence="3">Uncharacterized protein</fullName>
    </submittedName>
</protein>
<accession>A0AAV6VNZ8</accession>
<name>A0AAV6VNZ8_9ARAC</name>
<evidence type="ECO:0000313" key="4">
    <source>
        <dbReference type="Proteomes" id="UP000827092"/>
    </source>
</evidence>
<keyword evidence="2" id="KW-0732">Signal</keyword>
<feature type="compositionally biased region" description="Polar residues" evidence="1">
    <location>
        <begin position="485"/>
        <end position="496"/>
    </location>
</feature>
<keyword evidence="4" id="KW-1185">Reference proteome</keyword>